<feature type="domain" description="S1-like RNA binding" evidence="8">
    <location>
        <begin position="28"/>
        <end position="81"/>
    </location>
</feature>
<reference evidence="10" key="1">
    <citation type="submission" date="2025-08" db="UniProtKB">
        <authorList>
            <consortium name="Ensembl"/>
        </authorList>
    </citation>
    <scope>IDENTIFICATION</scope>
</reference>
<dbReference type="Proteomes" id="UP000472262">
    <property type="component" value="Unassembled WGS sequence"/>
</dbReference>
<keyword evidence="5" id="KW-0347">Helicase</keyword>
<sequence length="1068" mass="117869">SNYMITIVCPGEAERCAVCAGAAQIRQVRTGVVTHLCAEYGLIDHSVYFTSGVVLGGVVLCVGDSVQALAVREGAHGQWRALRVERHKDSWESGGSEALDTDKLRPLIGTVTSCDRDGGYINQTTYFPRSALCEGFEPVKGDWVLAQYFVCPSEWSSQARAVSPLRYRRMDGVSHGQLSAIGVVEDSVFFSLDSLIVPPGFRPARGDVVNVVVVESSQSLYSWRALCMTPVQHSGNASELNMPDDEVQRLLENKGGLQVSRESHFGSLLLGNRKELQIWIQNSGSERQRLKCCEFAGWDSAQQFCLRSVSVKNSTPAGVQRHCVCVSCSLTLGRSAELLLLHFSSFTIGRRLEVSVSSAEESLLKPSVPYSALTAPPQQQQPLQVLTVTAPPAPIRLARRHLPNFLGNYGVPQALRDCVEGQKDVLIAQPALAEPLSLSWMLPRFSALLWLEELQAEREIREFSLTGAILRKGAVYLHLEVPGLAEGRPSLFIGDKVLLKKPCSGGTVIEYISYVMEISDEDVSLRVNADFQKNYLGEPLDVEFSFNRLTMRRCHCALEQSKHFGDNILFPSMLLLQPPQWSGEWREEDRHLQEENEATQKTDGSSTLTAEMVSVATQTKPDLTMTAKHIPNPGQFFNAQLNPAQKEAVKRILSGECRPTPYVLFGPPGTGKTITLIEAILQVHHRIPCSRVLVCTPSNSAADLVCTRLHQSGFLHTASLARVNATCRPEEVWSCLIKAGSEKHSGVRGCVVCVFSVGHFTHVFVDEAGQATEPESLIPLSLLSETSGQIVLAGDPKQLGPVVKSKLAAVFGLGVSLLERLMGTPLYSCSERGYNPLLVMKLVYNYRSHEALLELPSRLFYAGELCVRSQRTVVDALCHWNRLPTKGFPFMFHGVRGTEMREGNNPSWFNPAEAVQVMMYCCQLAKRLYNPIAVTDIGVITPYKKQVEKIRVLLHRVGLGEVKVGSVEEFQGQEFLIIIMSTVRSNESLLNEELQSMLGFLSDPKRFNVAITRAKALLIVIGNPHVLIKDPCFSALLQYSHDNRAFLGCDPPVSLQASPRFEAVWSPS</sequence>
<dbReference type="GO" id="GO:0005524">
    <property type="term" value="F:ATP binding"/>
    <property type="evidence" value="ECO:0007669"/>
    <property type="project" value="UniProtKB-KW"/>
</dbReference>
<dbReference type="InterPro" id="IPR041679">
    <property type="entry name" value="DNA2/NAM7-like_C"/>
</dbReference>
<dbReference type="InterPro" id="IPR047187">
    <property type="entry name" value="SF1_C_Upf1"/>
</dbReference>
<organism evidence="10 11">
    <name type="scientific">Sinocyclocheilus grahami</name>
    <name type="common">Dianchi golden-line fish</name>
    <name type="synonym">Barbus grahami</name>
    <dbReference type="NCBI Taxonomy" id="75366"/>
    <lineage>
        <taxon>Eukaryota</taxon>
        <taxon>Metazoa</taxon>
        <taxon>Chordata</taxon>
        <taxon>Craniata</taxon>
        <taxon>Vertebrata</taxon>
        <taxon>Euteleostomi</taxon>
        <taxon>Actinopterygii</taxon>
        <taxon>Neopterygii</taxon>
        <taxon>Teleostei</taxon>
        <taxon>Ostariophysi</taxon>
        <taxon>Cypriniformes</taxon>
        <taxon>Cyprinidae</taxon>
        <taxon>Cyprininae</taxon>
        <taxon>Sinocyclocheilus</taxon>
    </lineage>
</organism>
<dbReference type="PANTHER" id="PTHR45418:SF1">
    <property type="entry name" value="CANCER_TESTIS ANTIGEN 55"/>
    <property type="match status" value="1"/>
</dbReference>
<dbReference type="PANTHER" id="PTHR45418">
    <property type="entry name" value="CANCER/TESTIS ANTIGEN 55"/>
    <property type="match status" value="1"/>
</dbReference>
<reference evidence="10" key="2">
    <citation type="submission" date="2025-09" db="UniProtKB">
        <authorList>
            <consortium name="Ensembl"/>
        </authorList>
    </citation>
    <scope>IDENTIFICATION</scope>
</reference>
<comment type="subcellular location">
    <subcellularLocation>
        <location evidence="1">Cytoplasm</location>
    </subcellularLocation>
</comment>
<feature type="domain" description="Helicase MOV-10-like beta-barrel" evidence="9">
    <location>
        <begin position="471"/>
        <end position="537"/>
    </location>
</feature>
<dbReference type="InterPro" id="IPR025223">
    <property type="entry name" value="S1-like_RNA-bd_dom"/>
</dbReference>
<evidence type="ECO:0000313" key="10">
    <source>
        <dbReference type="Ensembl" id="ENSSGRP00000031553.1"/>
    </source>
</evidence>
<dbReference type="Pfam" id="PF21634">
    <property type="entry name" value="MOV-10_beta-barrel"/>
    <property type="match status" value="1"/>
</dbReference>
<evidence type="ECO:0000256" key="3">
    <source>
        <dbReference type="ARBA" id="ARBA00022741"/>
    </source>
</evidence>
<keyword evidence="4" id="KW-0378">Hydrolase</keyword>
<dbReference type="SUPFAM" id="SSF52540">
    <property type="entry name" value="P-loop containing nucleoside triphosphate hydrolases"/>
    <property type="match status" value="1"/>
</dbReference>
<evidence type="ECO:0000256" key="4">
    <source>
        <dbReference type="ARBA" id="ARBA00022801"/>
    </source>
</evidence>
<evidence type="ECO:0000256" key="1">
    <source>
        <dbReference type="ARBA" id="ARBA00004496"/>
    </source>
</evidence>
<keyword evidence="6" id="KW-0067">ATP-binding</keyword>
<keyword evidence="3" id="KW-0547">Nucleotide-binding</keyword>
<feature type="domain" description="DNA2/NAM7 helicase-like C-terminal" evidence="7">
    <location>
        <begin position="815"/>
        <end position="1024"/>
    </location>
</feature>
<dbReference type="CDD" id="cd18808">
    <property type="entry name" value="SF1_C_Upf1"/>
    <property type="match status" value="1"/>
</dbReference>
<dbReference type="Pfam" id="PF14444">
    <property type="entry name" value="S1-like"/>
    <property type="match status" value="1"/>
</dbReference>
<keyword evidence="2" id="KW-0963">Cytoplasm</keyword>
<dbReference type="GO" id="GO:0005737">
    <property type="term" value="C:cytoplasm"/>
    <property type="evidence" value="ECO:0007669"/>
    <property type="project" value="UniProtKB-SubCell"/>
</dbReference>
<dbReference type="InterPro" id="IPR049080">
    <property type="entry name" value="MOV-10-like_beta-barrel"/>
</dbReference>
<dbReference type="Pfam" id="PF13604">
    <property type="entry name" value="AAA_30"/>
    <property type="match status" value="1"/>
</dbReference>
<evidence type="ECO:0000256" key="2">
    <source>
        <dbReference type="ARBA" id="ARBA00022490"/>
    </source>
</evidence>
<evidence type="ECO:0000256" key="5">
    <source>
        <dbReference type="ARBA" id="ARBA00022806"/>
    </source>
</evidence>
<proteinExistence type="predicted"/>
<dbReference type="Ensembl" id="ENSSGRT00000033874.1">
    <property type="protein sequence ID" value="ENSSGRP00000031553.1"/>
    <property type="gene ID" value="ENSSGRG00000017718.1"/>
</dbReference>
<evidence type="ECO:0000256" key="6">
    <source>
        <dbReference type="ARBA" id="ARBA00022840"/>
    </source>
</evidence>
<dbReference type="AlphaFoldDB" id="A0A672LZG8"/>
<gene>
    <name evidence="10" type="primary">mov10l1</name>
</gene>
<dbReference type="Gene3D" id="3.40.50.300">
    <property type="entry name" value="P-loop containing nucleotide triphosphate hydrolases"/>
    <property type="match status" value="2"/>
</dbReference>
<dbReference type="Pfam" id="PF13087">
    <property type="entry name" value="AAA_12"/>
    <property type="match status" value="1"/>
</dbReference>
<evidence type="ECO:0000259" key="9">
    <source>
        <dbReference type="Pfam" id="PF21634"/>
    </source>
</evidence>
<keyword evidence="11" id="KW-1185">Reference proteome</keyword>
<dbReference type="GO" id="GO:0016787">
    <property type="term" value="F:hydrolase activity"/>
    <property type="evidence" value="ECO:0007669"/>
    <property type="project" value="UniProtKB-KW"/>
</dbReference>
<dbReference type="GO" id="GO:0004386">
    <property type="term" value="F:helicase activity"/>
    <property type="evidence" value="ECO:0007669"/>
    <property type="project" value="UniProtKB-KW"/>
</dbReference>
<dbReference type="FunFam" id="3.40.50.300:FF:000864">
    <property type="entry name" value="Mov10-like RISC complex RNA helicase 1"/>
    <property type="match status" value="1"/>
</dbReference>
<dbReference type="InterPro" id="IPR027417">
    <property type="entry name" value="P-loop_NTPase"/>
</dbReference>
<evidence type="ECO:0000313" key="11">
    <source>
        <dbReference type="Proteomes" id="UP000472262"/>
    </source>
</evidence>
<protein>
    <submittedName>
        <fullName evidence="10">Mov10 like RNA helicase 1</fullName>
    </submittedName>
</protein>
<evidence type="ECO:0000259" key="8">
    <source>
        <dbReference type="Pfam" id="PF14444"/>
    </source>
</evidence>
<name>A0A672LZG8_SINGR</name>
<evidence type="ECO:0000259" key="7">
    <source>
        <dbReference type="Pfam" id="PF13087"/>
    </source>
</evidence>
<dbReference type="InParanoid" id="A0A672LZG8"/>
<accession>A0A672LZG8</accession>